<reference evidence="2 3" key="1">
    <citation type="submission" date="2018-06" db="EMBL/GenBank/DDBJ databases">
        <title>Genomic Encyclopedia of Archaeal and Bacterial Type Strains, Phase II (KMG-II): from individual species to whole genera.</title>
        <authorList>
            <person name="Goeker M."/>
        </authorList>
    </citation>
    <scope>NUCLEOTIDE SEQUENCE [LARGE SCALE GENOMIC DNA]</scope>
    <source>
        <strain evidence="2 3">DSM 24464</strain>
    </source>
</reference>
<comment type="caution">
    <text evidence="2">The sequence shown here is derived from an EMBL/GenBank/DDBJ whole genome shotgun (WGS) entry which is preliminary data.</text>
</comment>
<dbReference type="RefSeq" id="WP_111659367.1">
    <property type="nucleotide sequence ID" value="NZ_QLLO01000003.1"/>
</dbReference>
<keyword evidence="3" id="KW-1185">Reference proteome</keyword>
<protein>
    <submittedName>
        <fullName evidence="2">Acetyltransferase (GNAT) family protein</fullName>
    </submittedName>
</protein>
<organism evidence="2 3">
    <name type="scientific">Olleya aquimaris</name>
    <dbReference type="NCBI Taxonomy" id="639310"/>
    <lineage>
        <taxon>Bacteria</taxon>
        <taxon>Pseudomonadati</taxon>
        <taxon>Bacteroidota</taxon>
        <taxon>Flavobacteriia</taxon>
        <taxon>Flavobacteriales</taxon>
        <taxon>Flavobacteriaceae</taxon>
    </lineage>
</organism>
<accession>A0A327RIW0</accession>
<evidence type="ECO:0000259" key="1">
    <source>
        <dbReference type="PROSITE" id="PS51186"/>
    </source>
</evidence>
<dbReference type="CDD" id="cd04301">
    <property type="entry name" value="NAT_SF"/>
    <property type="match status" value="1"/>
</dbReference>
<proteinExistence type="predicted"/>
<evidence type="ECO:0000313" key="2">
    <source>
        <dbReference type="EMBL" id="RAJ16168.1"/>
    </source>
</evidence>
<feature type="domain" description="N-acetyltransferase" evidence="1">
    <location>
        <begin position="1"/>
        <end position="170"/>
    </location>
</feature>
<name>A0A327RIW0_9FLAO</name>
<dbReference type="InterPro" id="IPR000182">
    <property type="entry name" value="GNAT_dom"/>
</dbReference>
<gene>
    <name evidence="2" type="ORF">LY08_01023</name>
</gene>
<dbReference type="Pfam" id="PF00583">
    <property type="entry name" value="Acetyltransf_1"/>
    <property type="match status" value="1"/>
</dbReference>
<dbReference type="Proteomes" id="UP000248703">
    <property type="component" value="Unassembled WGS sequence"/>
</dbReference>
<dbReference type="OrthoDB" id="758560at2"/>
<dbReference type="GO" id="GO:0016747">
    <property type="term" value="F:acyltransferase activity, transferring groups other than amino-acyl groups"/>
    <property type="evidence" value="ECO:0007669"/>
    <property type="project" value="InterPro"/>
</dbReference>
<keyword evidence="2" id="KW-0808">Transferase</keyword>
<dbReference type="SUPFAM" id="SSF55729">
    <property type="entry name" value="Acyl-CoA N-acyltransferases (Nat)"/>
    <property type="match status" value="1"/>
</dbReference>
<dbReference type="Gene3D" id="3.40.630.30">
    <property type="match status" value="1"/>
</dbReference>
<sequence>MTILNSTSKDIEAIFKLYKIASNYQKAKKTVVVWPDFERQLVESEINENRQYKLIIDNQIACVWAITFKDEQIWEGSQNDNAVYIHRIATNPDFRGQNFVSIIVDWAKQYALKNKIDYIRLDTLGNNTKLIDYYQQSGFDFLGFFNLKNTKGLPDHYHNETACLFQIKLN</sequence>
<dbReference type="InterPro" id="IPR016181">
    <property type="entry name" value="Acyl_CoA_acyltransferase"/>
</dbReference>
<dbReference type="EMBL" id="QLLO01000003">
    <property type="protein sequence ID" value="RAJ16168.1"/>
    <property type="molecule type" value="Genomic_DNA"/>
</dbReference>
<dbReference type="PROSITE" id="PS51186">
    <property type="entry name" value="GNAT"/>
    <property type="match status" value="1"/>
</dbReference>
<evidence type="ECO:0000313" key="3">
    <source>
        <dbReference type="Proteomes" id="UP000248703"/>
    </source>
</evidence>
<dbReference type="AlphaFoldDB" id="A0A327RIW0"/>